<proteinExistence type="predicted"/>
<reference evidence="1" key="1">
    <citation type="journal article" date="2015" name="Nature">
        <title>Complex archaea that bridge the gap between prokaryotes and eukaryotes.</title>
        <authorList>
            <person name="Spang A."/>
            <person name="Saw J.H."/>
            <person name="Jorgensen S.L."/>
            <person name="Zaremba-Niedzwiedzka K."/>
            <person name="Martijn J."/>
            <person name="Lind A.E."/>
            <person name="van Eijk R."/>
            <person name="Schleper C."/>
            <person name="Guy L."/>
            <person name="Ettema T.J."/>
        </authorList>
    </citation>
    <scope>NUCLEOTIDE SEQUENCE</scope>
</reference>
<gene>
    <name evidence="1" type="ORF">LCGC14_0920490</name>
</gene>
<protein>
    <submittedName>
        <fullName evidence="1">Uncharacterized protein</fullName>
    </submittedName>
</protein>
<evidence type="ECO:0000313" key="1">
    <source>
        <dbReference type="EMBL" id="KKN21919.1"/>
    </source>
</evidence>
<accession>A0A0F9NVS4</accession>
<dbReference type="EMBL" id="LAZR01003107">
    <property type="protein sequence ID" value="KKN21919.1"/>
    <property type="molecule type" value="Genomic_DNA"/>
</dbReference>
<sequence length="89" mass="10396">MRNRVSDALFRPFEVLRVVVKYMLTRICLLRDKQFCKRCGIDQVVVWTVPDAMWARVGKRYVDRCLCLECYARVVGDMTGLDVMGAVQY</sequence>
<organism evidence="1">
    <name type="scientific">marine sediment metagenome</name>
    <dbReference type="NCBI Taxonomy" id="412755"/>
    <lineage>
        <taxon>unclassified sequences</taxon>
        <taxon>metagenomes</taxon>
        <taxon>ecological metagenomes</taxon>
    </lineage>
</organism>
<comment type="caution">
    <text evidence="1">The sequence shown here is derived from an EMBL/GenBank/DDBJ whole genome shotgun (WGS) entry which is preliminary data.</text>
</comment>
<name>A0A0F9NVS4_9ZZZZ</name>
<dbReference type="AlphaFoldDB" id="A0A0F9NVS4"/>